<dbReference type="Proteomes" id="UP000243876">
    <property type="component" value="Unassembled WGS sequence"/>
</dbReference>
<gene>
    <name evidence="3" type="primary">SPOSA6832_01072</name>
</gene>
<sequence>MSVTLSLDPAALSLSPRLDSGSTFNGPPPSPRLDQNPSRLGNTPRLGSSTPSRHGRKSSATDQFGQSPEKGGFWSSLLGGIRGRRESRDKSMLPTYGQRLGSAPQRPFYSDEGGGRGPLVLLRTILLRPLYLFGRRGPLFPIFGLLVLFFIFVYSSSSSTQSVKRRMQGAVGPYIPQRAAEAINWRGRAAGAGGRRQAPLIGVDDPMGGVGAPPAAIQRARQGKQQVQGRIQAKARAPLNALDVKDLPPTRKDSRIVLEEGKPHPIPALMKRARQQWEELKARQSKTFGEAVREYTRRYGRRPPKGFDKWYAFAKAHKVLMIDEFDLIDEDLLMYRAFRPDVFRRRVAHLADEKVMDVTWTIRIENGQAIREGPLRHHDRAKGVVNLMERFLHYLPDMKIVYNGHDGARIAVAAEERIRLEGLVKEGKYDDDEQPPFWPREKGPFPHWGMPVFCPPDSAVREPGFEYGYTAPKESTGLEMSPLVEGSIGSLVADFKGYMNVCEAPHYRHTHATTSWVFGHHPTPVMPMFTPGVQVTFGDVHALIVEQLELEAKHDPTWEERPFTSLQWRGQTSGPLWEHNTPWQTTQRARLHLLSHQEDGVRNIIVTDADDNMRSVEVPNYRVNPLFLDAGMVGPAVQCVQEDGTCDKMYELFQGYDKRISFDRASLYKYVLGAFELLVSVCRHSPTTLDLADVDGNSWSGRFRRLMLSNAAVVKATIFREFWTVDYSDMWDIMAFFRGGINGEGAHDELGKVIAVEGKEWVRQLMLEYGRLYTDETEPGSNDFNGDENIEPKWNGPVRLR</sequence>
<feature type="compositionally biased region" description="Low complexity" evidence="1">
    <location>
        <begin position="1"/>
        <end position="18"/>
    </location>
</feature>
<dbReference type="EMBL" id="CENE01000003">
    <property type="protein sequence ID" value="CEQ39522.1"/>
    <property type="molecule type" value="Genomic_DNA"/>
</dbReference>
<name>A0A0D6EHL9_SPOSA</name>
<organism evidence="3 4">
    <name type="scientific">Sporidiobolus salmonicolor</name>
    <name type="common">Yeast-like fungus</name>
    <name type="synonym">Sporobolomyces salmonicolor</name>
    <dbReference type="NCBI Taxonomy" id="5005"/>
    <lineage>
        <taxon>Eukaryota</taxon>
        <taxon>Fungi</taxon>
        <taxon>Dikarya</taxon>
        <taxon>Basidiomycota</taxon>
        <taxon>Pucciniomycotina</taxon>
        <taxon>Microbotryomycetes</taxon>
        <taxon>Sporidiobolales</taxon>
        <taxon>Sporidiobolaceae</taxon>
        <taxon>Sporobolomyces</taxon>
    </lineage>
</organism>
<evidence type="ECO:0000256" key="2">
    <source>
        <dbReference type="SAM" id="Phobius"/>
    </source>
</evidence>
<dbReference type="AlphaFoldDB" id="A0A0D6EHL9"/>
<keyword evidence="4" id="KW-1185">Reference proteome</keyword>
<evidence type="ECO:0000313" key="3">
    <source>
        <dbReference type="EMBL" id="CEQ39522.1"/>
    </source>
</evidence>
<feature type="region of interest" description="Disordered" evidence="1">
    <location>
        <begin position="778"/>
        <end position="801"/>
    </location>
</feature>
<proteinExistence type="predicted"/>
<dbReference type="InterPro" id="IPR051091">
    <property type="entry name" value="O-Glucosyltr/Glycosyltrsf_90"/>
</dbReference>
<keyword evidence="2" id="KW-0472">Membrane</keyword>
<keyword evidence="2" id="KW-1133">Transmembrane helix</keyword>
<dbReference type="PANTHER" id="PTHR12203:SF118">
    <property type="entry name" value="BETA-1,2-XYLOSYLTRANSFERASE 1"/>
    <property type="match status" value="1"/>
</dbReference>
<keyword evidence="2" id="KW-0812">Transmembrane</keyword>
<dbReference type="OrthoDB" id="541052at2759"/>
<reference evidence="4" key="1">
    <citation type="submission" date="2015-02" db="EMBL/GenBank/DDBJ databases">
        <authorList>
            <person name="Gon?alves P."/>
        </authorList>
    </citation>
    <scope>NUCLEOTIDE SEQUENCE [LARGE SCALE GENOMIC DNA]</scope>
</reference>
<feature type="compositionally biased region" description="Polar residues" evidence="1">
    <location>
        <begin position="33"/>
        <end position="66"/>
    </location>
</feature>
<feature type="region of interest" description="Disordered" evidence="1">
    <location>
        <begin position="1"/>
        <end position="109"/>
    </location>
</feature>
<feature type="transmembrane region" description="Helical" evidence="2">
    <location>
        <begin position="138"/>
        <end position="157"/>
    </location>
</feature>
<protein>
    <submittedName>
        <fullName evidence="3">SPOSA6832_01072-mRNA-1:cds</fullName>
    </submittedName>
</protein>
<evidence type="ECO:0000313" key="4">
    <source>
        <dbReference type="Proteomes" id="UP000243876"/>
    </source>
</evidence>
<dbReference type="PANTHER" id="PTHR12203">
    <property type="entry name" value="KDEL LYS-ASP-GLU-LEU CONTAINING - RELATED"/>
    <property type="match status" value="1"/>
</dbReference>
<evidence type="ECO:0000256" key="1">
    <source>
        <dbReference type="SAM" id="MobiDB-lite"/>
    </source>
</evidence>
<accession>A0A0D6EHL9</accession>